<dbReference type="EMBL" id="RDQH01000336">
    <property type="protein sequence ID" value="RXH85606.1"/>
    <property type="molecule type" value="Genomic_DNA"/>
</dbReference>
<keyword evidence="4 9" id="KW-0805">Transcription regulation</keyword>
<protein>
    <recommendedName>
        <fullName evidence="9">Dof zinc finger protein</fullName>
    </recommendedName>
</protein>
<dbReference type="PANTHER" id="PTHR31992">
    <property type="entry name" value="DOF ZINC FINGER PROTEIN DOF1.4-RELATED"/>
    <property type="match status" value="1"/>
</dbReference>
<dbReference type="InterPro" id="IPR045174">
    <property type="entry name" value="Dof"/>
</dbReference>
<dbReference type="GO" id="GO:0005634">
    <property type="term" value="C:nucleus"/>
    <property type="evidence" value="ECO:0007669"/>
    <property type="project" value="UniProtKB-SubCell"/>
</dbReference>
<evidence type="ECO:0000259" key="11">
    <source>
        <dbReference type="PROSITE" id="PS50884"/>
    </source>
</evidence>
<evidence type="ECO:0000256" key="7">
    <source>
        <dbReference type="ARBA" id="ARBA00023242"/>
    </source>
</evidence>
<reference evidence="12 13" key="1">
    <citation type="submission" date="2018-10" db="EMBL/GenBank/DDBJ databases">
        <title>A high-quality apple genome assembly.</title>
        <authorList>
            <person name="Hu J."/>
        </authorList>
    </citation>
    <scope>NUCLEOTIDE SEQUENCE [LARGE SCALE GENOMIC DNA]</scope>
    <source>
        <strain evidence="13">cv. HFTH1</strain>
        <tissue evidence="12">Young leaf</tissue>
    </source>
</reference>
<keyword evidence="6 9" id="KW-0804">Transcription</keyword>
<feature type="domain" description="Dof-type" evidence="11">
    <location>
        <begin position="39"/>
        <end position="93"/>
    </location>
</feature>
<evidence type="ECO:0000256" key="10">
    <source>
        <dbReference type="SAM" id="MobiDB-lite"/>
    </source>
</evidence>
<dbReference type="GO" id="GO:0003700">
    <property type="term" value="F:DNA-binding transcription factor activity"/>
    <property type="evidence" value="ECO:0007669"/>
    <property type="project" value="UniProtKB-UniRule"/>
</dbReference>
<name>A0A498IQK3_MALDO</name>
<dbReference type="PANTHER" id="PTHR31992:SF316">
    <property type="entry name" value="DOF ZINC FINGER PROTEIN DOF1.2"/>
    <property type="match status" value="1"/>
</dbReference>
<dbReference type="Proteomes" id="UP000290289">
    <property type="component" value="Chromosome 10"/>
</dbReference>
<feature type="region of interest" description="Disordered" evidence="10">
    <location>
        <begin position="85"/>
        <end position="131"/>
    </location>
</feature>
<keyword evidence="2 8" id="KW-0863">Zinc-finger</keyword>
<dbReference type="GO" id="GO:0003677">
    <property type="term" value="F:DNA binding"/>
    <property type="evidence" value="ECO:0007669"/>
    <property type="project" value="UniProtKB-UniRule"/>
</dbReference>
<evidence type="ECO:0000313" key="12">
    <source>
        <dbReference type="EMBL" id="RXH85606.1"/>
    </source>
</evidence>
<evidence type="ECO:0000256" key="2">
    <source>
        <dbReference type="ARBA" id="ARBA00022771"/>
    </source>
</evidence>
<keyword evidence="5 8" id="KW-0238">DNA-binding</keyword>
<feature type="region of interest" description="Disordered" evidence="10">
    <location>
        <begin position="152"/>
        <end position="182"/>
    </location>
</feature>
<evidence type="ECO:0000313" key="13">
    <source>
        <dbReference type="Proteomes" id="UP000290289"/>
    </source>
</evidence>
<evidence type="ECO:0000256" key="4">
    <source>
        <dbReference type="ARBA" id="ARBA00023015"/>
    </source>
</evidence>
<comment type="caution">
    <text evidence="12">The sequence shown here is derived from an EMBL/GenBank/DDBJ whole genome shotgun (WGS) entry which is preliminary data.</text>
</comment>
<dbReference type="PROSITE" id="PS01361">
    <property type="entry name" value="ZF_DOF_1"/>
    <property type="match status" value="1"/>
</dbReference>
<evidence type="ECO:0000256" key="1">
    <source>
        <dbReference type="ARBA" id="ARBA00022723"/>
    </source>
</evidence>
<keyword evidence="3 9" id="KW-0862">Zinc</keyword>
<comment type="subcellular location">
    <subcellularLocation>
        <location evidence="8 9">Nucleus</location>
    </subcellularLocation>
</comment>
<evidence type="ECO:0000256" key="3">
    <source>
        <dbReference type="ARBA" id="ARBA00022833"/>
    </source>
</evidence>
<proteinExistence type="predicted"/>
<accession>A0A498IQK3</accession>
<evidence type="ECO:0000256" key="5">
    <source>
        <dbReference type="ARBA" id="ARBA00023125"/>
    </source>
</evidence>
<keyword evidence="1 9" id="KW-0479">Metal-binding</keyword>
<sequence>MFIAPSVKQILQCPPSGQEQFMMMEMKTPWNKSHIEIAPNCPRCASSNTKFCYYNNYSLSQPRYFCKGCRRYWTKGGSLRNVPVGGGCRKNRRGKAARLSQADRGSLSYFQHHNSSTTTEDDLAGNTQPGGSNVPDIDLAVVFAKFLNHNSTTPDGHDHDHDPNLVISSSALNDRDGSHNSSKAADDLVEAVGHHYLLEGHQSQEENVQTFMGINHSDDMNIHEFELQGLLGDDEQVVQDVFWSDDATTSLTSSTASFTWQPMMDLQELDCSLPSDDDQIKISTNLCGDNWSSFEFSGFEVFSRS</sequence>
<dbReference type="AlphaFoldDB" id="A0A498IQK3"/>
<gene>
    <name evidence="12" type="ORF">DVH24_009427</name>
</gene>
<evidence type="ECO:0000256" key="9">
    <source>
        <dbReference type="RuleBase" id="RU369094"/>
    </source>
</evidence>
<keyword evidence="7 8" id="KW-0539">Nucleus</keyword>
<feature type="compositionally biased region" description="Polar residues" evidence="10">
    <location>
        <begin position="108"/>
        <end position="118"/>
    </location>
</feature>
<dbReference type="InterPro" id="IPR003851">
    <property type="entry name" value="Znf_Dof"/>
</dbReference>
<organism evidence="12 13">
    <name type="scientific">Malus domestica</name>
    <name type="common">Apple</name>
    <name type="synonym">Pyrus malus</name>
    <dbReference type="NCBI Taxonomy" id="3750"/>
    <lineage>
        <taxon>Eukaryota</taxon>
        <taxon>Viridiplantae</taxon>
        <taxon>Streptophyta</taxon>
        <taxon>Embryophyta</taxon>
        <taxon>Tracheophyta</taxon>
        <taxon>Spermatophyta</taxon>
        <taxon>Magnoliopsida</taxon>
        <taxon>eudicotyledons</taxon>
        <taxon>Gunneridae</taxon>
        <taxon>Pentapetalae</taxon>
        <taxon>rosids</taxon>
        <taxon>fabids</taxon>
        <taxon>Rosales</taxon>
        <taxon>Rosaceae</taxon>
        <taxon>Amygdaloideae</taxon>
        <taxon>Maleae</taxon>
        <taxon>Malus</taxon>
    </lineage>
</organism>
<evidence type="ECO:0000256" key="8">
    <source>
        <dbReference type="PROSITE-ProRule" id="PRU00071"/>
    </source>
</evidence>
<dbReference type="GO" id="GO:0008270">
    <property type="term" value="F:zinc ion binding"/>
    <property type="evidence" value="ECO:0007669"/>
    <property type="project" value="UniProtKB-KW"/>
</dbReference>
<dbReference type="Pfam" id="PF02701">
    <property type="entry name" value="Zn_ribbon_Dof"/>
    <property type="match status" value="1"/>
</dbReference>
<dbReference type="PROSITE" id="PS50884">
    <property type="entry name" value="ZF_DOF_2"/>
    <property type="match status" value="1"/>
</dbReference>
<keyword evidence="13" id="KW-1185">Reference proteome</keyword>
<evidence type="ECO:0000256" key="6">
    <source>
        <dbReference type="ARBA" id="ARBA00023163"/>
    </source>
</evidence>
<comment type="function">
    <text evidence="9">Transcription factor that binds specifically to a 5'-AA[AG]G-3' consensus core sequence.</text>
</comment>